<dbReference type="EMBL" id="JBHSMJ010000051">
    <property type="protein sequence ID" value="MFC5452391.1"/>
    <property type="molecule type" value="Genomic_DNA"/>
</dbReference>
<reference evidence="3" key="1">
    <citation type="journal article" date="2019" name="Int. J. Syst. Evol. Microbiol.">
        <title>The Global Catalogue of Microorganisms (GCM) 10K type strain sequencing project: providing services to taxonomists for standard genome sequencing and annotation.</title>
        <authorList>
            <consortium name="The Broad Institute Genomics Platform"/>
            <consortium name="The Broad Institute Genome Sequencing Center for Infectious Disease"/>
            <person name="Wu L."/>
            <person name="Ma J."/>
        </authorList>
    </citation>
    <scope>NUCLEOTIDE SEQUENCE [LARGE SCALE GENOMIC DNA]</scope>
    <source>
        <strain evidence="3">KACC 11904</strain>
    </source>
</reference>
<dbReference type="CDD" id="cd02976">
    <property type="entry name" value="NrdH"/>
    <property type="match status" value="1"/>
</dbReference>
<dbReference type="PROSITE" id="PS51354">
    <property type="entry name" value="GLUTAREDOXIN_2"/>
    <property type="match status" value="1"/>
</dbReference>
<comment type="caution">
    <text evidence="2">The sequence shown here is derived from an EMBL/GenBank/DDBJ whole genome shotgun (WGS) entry which is preliminary data.</text>
</comment>
<dbReference type="InterPro" id="IPR002109">
    <property type="entry name" value="Glutaredoxin"/>
</dbReference>
<evidence type="ECO:0000313" key="3">
    <source>
        <dbReference type="Proteomes" id="UP001596044"/>
    </source>
</evidence>
<organism evidence="2 3">
    <name type="scientific">Paenibacillus aestuarii</name>
    <dbReference type="NCBI Taxonomy" id="516965"/>
    <lineage>
        <taxon>Bacteria</taxon>
        <taxon>Bacillati</taxon>
        <taxon>Bacillota</taxon>
        <taxon>Bacilli</taxon>
        <taxon>Bacillales</taxon>
        <taxon>Paenibacillaceae</taxon>
        <taxon>Paenibacillus</taxon>
    </lineage>
</organism>
<feature type="domain" description="Glutaredoxin" evidence="1">
    <location>
        <begin position="3"/>
        <end position="56"/>
    </location>
</feature>
<dbReference type="Pfam" id="PF00462">
    <property type="entry name" value="Glutaredoxin"/>
    <property type="match status" value="1"/>
</dbReference>
<dbReference type="InterPro" id="IPR036249">
    <property type="entry name" value="Thioredoxin-like_sf"/>
</dbReference>
<dbReference type="Proteomes" id="UP001596044">
    <property type="component" value="Unassembled WGS sequence"/>
</dbReference>
<sequence length="78" mass="9023">MEVIVYSSGHCASCKEAISFFEEQGIAYKQFDVEVNKEHFQEMLRLGGIATPFILIEDSAFHYFDRDKIKEVLMRTNA</sequence>
<accession>A0ABW0KI10</accession>
<evidence type="ECO:0000259" key="1">
    <source>
        <dbReference type="Pfam" id="PF00462"/>
    </source>
</evidence>
<name>A0ABW0KI10_9BACL</name>
<dbReference type="SUPFAM" id="SSF52833">
    <property type="entry name" value="Thioredoxin-like"/>
    <property type="match status" value="1"/>
</dbReference>
<keyword evidence="3" id="KW-1185">Reference proteome</keyword>
<proteinExistence type="predicted"/>
<gene>
    <name evidence="2" type="ORF">ACFPOG_29710</name>
</gene>
<evidence type="ECO:0000313" key="2">
    <source>
        <dbReference type="EMBL" id="MFC5452391.1"/>
    </source>
</evidence>
<dbReference type="RefSeq" id="WP_270880629.1">
    <property type="nucleotide sequence ID" value="NZ_JAQFVF010000034.1"/>
</dbReference>
<protein>
    <submittedName>
        <fullName evidence="2">Glutaredoxin family protein</fullName>
    </submittedName>
</protein>
<dbReference type="Gene3D" id="3.40.30.10">
    <property type="entry name" value="Glutaredoxin"/>
    <property type="match status" value="1"/>
</dbReference>